<dbReference type="AlphaFoldDB" id="A0A0C2XPW8"/>
<keyword evidence="3" id="KW-1185">Reference proteome</keyword>
<sequence>MVSQSGVERNSINGPAISRLLYQREEGSLEHDSKLERLLERTKNSKASRREELETRGKD</sequence>
<evidence type="ECO:0000313" key="3">
    <source>
        <dbReference type="Proteomes" id="UP000053424"/>
    </source>
</evidence>
<gene>
    <name evidence="2" type="ORF">M413DRAFT_447115</name>
</gene>
<dbReference type="Proteomes" id="UP000053424">
    <property type="component" value="Unassembled WGS sequence"/>
</dbReference>
<reference evidence="2 3" key="1">
    <citation type="submission" date="2014-04" db="EMBL/GenBank/DDBJ databases">
        <authorList>
            <consortium name="DOE Joint Genome Institute"/>
            <person name="Kuo A."/>
            <person name="Gay G."/>
            <person name="Dore J."/>
            <person name="Kohler A."/>
            <person name="Nagy L.G."/>
            <person name="Floudas D."/>
            <person name="Copeland A."/>
            <person name="Barry K.W."/>
            <person name="Cichocki N."/>
            <person name="Veneault-Fourrey C."/>
            <person name="LaButti K."/>
            <person name="Lindquist E.A."/>
            <person name="Lipzen A."/>
            <person name="Lundell T."/>
            <person name="Morin E."/>
            <person name="Murat C."/>
            <person name="Sun H."/>
            <person name="Tunlid A."/>
            <person name="Henrissat B."/>
            <person name="Grigoriev I.V."/>
            <person name="Hibbett D.S."/>
            <person name="Martin F."/>
            <person name="Nordberg H.P."/>
            <person name="Cantor M.N."/>
            <person name="Hua S.X."/>
        </authorList>
    </citation>
    <scope>NUCLEOTIDE SEQUENCE [LARGE SCALE GENOMIC DNA]</scope>
    <source>
        <strain evidence="3">h7</strain>
    </source>
</reference>
<organism evidence="2 3">
    <name type="scientific">Hebeloma cylindrosporum</name>
    <dbReference type="NCBI Taxonomy" id="76867"/>
    <lineage>
        <taxon>Eukaryota</taxon>
        <taxon>Fungi</taxon>
        <taxon>Dikarya</taxon>
        <taxon>Basidiomycota</taxon>
        <taxon>Agaricomycotina</taxon>
        <taxon>Agaricomycetes</taxon>
        <taxon>Agaricomycetidae</taxon>
        <taxon>Agaricales</taxon>
        <taxon>Agaricineae</taxon>
        <taxon>Hymenogastraceae</taxon>
        <taxon>Hebeloma</taxon>
    </lineage>
</organism>
<evidence type="ECO:0000256" key="1">
    <source>
        <dbReference type="SAM" id="MobiDB-lite"/>
    </source>
</evidence>
<feature type="region of interest" description="Disordered" evidence="1">
    <location>
        <begin position="28"/>
        <end position="59"/>
    </location>
</feature>
<proteinExistence type="predicted"/>
<dbReference type="HOGENOM" id="CLU_2961026_0_0_1"/>
<name>A0A0C2XPW8_HEBCY</name>
<accession>A0A0C2XPW8</accession>
<protein>
    <submittedName>
        <fullName evidence="2">Uncharacterized protein</fullName>
    </submittedName>
</protein>
<dbReference type="EMBL" id="KN831785">
    <property type="protein sequence ID" value="KIM39643.1"/>
    <property type="molecule type" value="Genomic_DNA"/>
</dbReference>
<evidence type="ECO:0000313" key="2">
    <source>
        <dbReference type="EMBL" id="KIM39643.1"/>
    </source>
</evidence>
<reference evidence="3" key="2">
    <citation type="submission" date="2015-01" db="EMBL/GenBank/DDBJ databases">
        <title>Evolutionary Origins and Diversification of the Mycorrhizal Mutualists.</title>
        <authorList>
            <consortium name="DOE Joint Genome Institute"/>
            <consortium name="Mycorrhizal Genomics Consortium"/>
            <person name="Kohler A."/>
            <person name="Kuo A."/>
            <person name="Nagy L.G."/>
            <person name="Floudas D."/>
            <person name="Copeland A."/>
            <person name="Barry K.W."/>
            <person name="Cichocki N."/>
            <person name="Veneault-Fourrey C."/>
            <person name="LaButti K."/>
            <person name="Lindquist E.A."/>
            <person name="Lipzen A."/>
            <person name="Lundell T."/>
            <person name="Morin E."/>
            <person name="Murat C."/>
            <person name="Riley R."/>
            <person name="Ohm R."/>
            <person name="Sun H."/>
            <person name="Tunlid A."/>
            <person name="Henrissat B."/>
            <person name="Grigoriev I.V."/>
            <person name="Hibbett D.S."/>
            <person name="Martin F."/>
        </authorList>
    </citation>
    <scope>NUCLEOTIDE SEQUENCE [LARGE SCALE GENOMIC DNA]</scope>
    <source>
        <strain evidence="3">h7</strain>
    </source>
</reference>